<dbReference type="AlphaFoldDB" id="A0A0C2GRT5"/>
<dbReference type="InterPro" id="IPR012341">
    <property type="entry name" value="6hp_glycosidase-like_sf"/>
</dbReference>
<dbReference type="GO" id="GO:0005980">
    <property type="term" value="P:glycogen catabolic process"/>
    <property type="evidence" value="ECO:0007669"/>
    <property type="project" value="InterPro"/>
</dbReference>
<name>A0A0C2GRT5_9BILA</name>
<evidence type="ECO:0000313" key="3">
    <source>
        <dbReference type="Proteomes" id="UP000054047"/>
    </source>
</evidence>
<dbReference type="InterPro" id="IPR010401">
    <property type="entry name" value="AGL/Gdb1"/>
</dbReference>
<dbReference type="Gene3D" id="1.50.10.10">
    <property type="match status" value="1"/>
</dbReference>
<proteinExistence type="predicted"/>
<gene>
    <name evidence="2" type="ORF">ANCDUO_07920</name>
</gene>
<organism evidence="2 3">
    <name type="scientific">Ancylostoma duodenale</name>
    <dbReference type="NCBI Taxonomy" id="51022"/>
    <lineage>
        <taxon>Eukaryota</taxon>
        <taxon>Metazoa</taxon>
        <taxon>Ecdysozoa</taxon>
        <taxon>Nematoda</taxon>
        <taxon>Chromadorea</taxon>
        <taxon>Rhabditida</taxon>
        <taxon>Rhabditina</taxon>
        <taxon>Rhabditomorpha</taxon>
        <taxon>Strongyloidea</taxon>
        <taxon>Ancylostomatidae</taxon>
        <taxon>Ancylostomatinae</taxon>
        <taxon>Ancylostoma</taxon>
    </lineage>
</organism>
<keyword evidence="3" id="KW-1185">Reference proteome</keyword>
<evidence type="ECO:0000313" key="2">
    <source>
        <dbReference type="EMBL" id="KIH61799.1"/>
    </source>
</evidence>
<reference evidence="2 3" key="1">
    <citation type="submission" date="2013-12" db="EMBL/GenBank/DDBJ databases">
        <title>Draft genome of the parsitic nematode Ancylostoma duodenale.</title>
        <authorList>
            <person name="Mitreva M."/>
        </authorList>
    </citation>
    <scope>NUCLEOTIDE SEQUENCE [LARGE SCALE GENOMIC DNA]</scope>
    <source>
        <strain evidence="2 3">Zhejiang</strain>
    </source>
</reference>
<feature type="non-terminal residue" evidence="2">
    <location>
        <position position="398"/>
    </location>
</feature>
<dbReference type="SUPFAM" id="SSF48208">
    <property type="entry name" value="Six-hairpin glycosidases"/>
    <property type="match status" value="1"/>
</dbReference>
<dbReference type="OrthoDB" id="10248904at2759"/>
<dbReference type="GO" id="GO:0004134">
    <property type="term" value="F:4-alpha-glucanotransferase activity"/>
    <property type="evidence" value="ECO:0007669"/>
    <property type="project" value="InterPro"/>
</dbReference>
<dbReference type="InterPro" id="IPR008928">
    <property type="entry name" value="6-hairpin_glycosidase_sf"/>
</dbReference>
<dbReference type="GO" id="GO:0004135">
    <property type="term" value="F:amylo-alpha-1,6-glucosidase activity"/>
    <property type="evidence" value="ECO:0007669"/>
    <property type="project" value="InterPro"/>
</dbReference>
<dbReference type="Pfam" id="PF06202">
    <property type="entry name" value="GDE_C"/>
    <property type="match status" value="1"/>
</dbReference>
<feature type="domain" description="Glycogen debranching enzyme C-terminal" evidence="1">
    <location>
        <begin position="87"/>
        <end position="397"/>
    </location>
</feature>
<dbReference type="PANTHER" id="PTHR10569">
    <property type="entry name" value="GLYCOGEN DEBRANCHING ENZYME"/>
    <property type="match status" value="1"/>
</dbReference>
<accession>A0A0C2GRT5</accession>
<sequence>MCVVHGKENGAIELTDFPSGSVVAFRIRLSDAARTSIGTIRAVIAGNDELERGSNISTASSLVRALSVSSVSFVGHIPGAGLAPLPRCLKLEDKHASSLAAGLPHFAVGIWRNWGRDTFIALPGCLLRTGRFSDAKNIIISFAGSLRHGLIPNLLAEGEGARYNCRDAVWFWLYAIQSYVKQAPNGHEILKSNVRRIYPKDDTKFGEYAEDEPLIDVMCEALERHFEGIEFRERNAGPQIDEHMRDEAYYSILVGFNVKVFVDRNTGFIHGGNRWNCGTWMDKMGSSEKAGNRGEPATPRDGAAVELQALAYTVLCAMSEWSAAGIIQNTGVSNDTETWTWSQWAEKIKENFENNFYVGENHDGQYVNRKNMVKDTVDSSLGYTDYQLRCNFAIALAT</sequence>
<dbReference type="Proteomes" id="UP000054047">
    <property type="component" value="Unassembled WGS sequence"/>
</dbReference>
<dbReference type="EMBL" id="KN729817">
    <property type="protein sequence ID" value="KIH61799.1"/>
    <property type="molecule type" value="Genomic_DNA"/>
</dbReference>
<evidence type="ECO:0000259" key="1">
    <source>
        <dbReference type="Pfam" id="PF06202"/>
    </source>
</evidence>
<dbReference type="PANTHER" id="PTHR10569:SF2">
    <property type="entry name" value="GLYCOGEN DEBRANCHING ENZYME"/>
    <property type="match status" value="1"/>
</dbReference>
<dbReference type="InterPro" id="IPR032790">
    <property type="entry name" value="GDE_C"/>
</dbReference>
<protein>
    <submittedName>
        <fullName evidence="2">Amylo-alpha-1,6-glucosidase</fullName>
    </submittedName>
</protein>